<reference evidence="2 3" key="1">
    <citation type="journal article" date="2014" name="Genome Biol. Evol.">
        <title>The secreted proteins of Achlya hypogyna and Thraustotheca clavata identify the ancestral oomycete secretome and reveal gene acquisitions by horizontal gene transfer.</title>
        <authorList>
            <person name="Misner I."/>
            <person name="Blouin N."/>
            <person name="Leonard G."/>
            <person name="Richards T.A."/>
            <person name="Lane C.E."/>
        </authorList>
    </citation>
    <scope>NUCLEOTIDE SEQUENCE [LARGE SCALE GENOMIC DNA]</scope>
    <source>
        <strain evidence="2 3">ATCC 34112</strain>
    </source>
</reference>
<proteinExistence type="predicted"/>
<evidence type="ECO:0000313" key="3">
    <source>
        <dbReference type="Proteomes" id="UP000243217"/>
    </source>
</evidence>
<accession>A0A1V9ZYE3</accession>
<feature type="transmembrane region" description="Helical" evidence="1">
    <location>
        <begin position="393"/>
        <end position="416"/>
    </location>
</feature>
<sequence length="553" mass="61781">MVNKIAPEVVDENSFFGPTEALIAFQTQRVYIIRHTLSNVLTLFAILLSFVTLVVLISENMFNRVAISMNAQTTDQYWTPYEQSCKLSTGGFLADSCGVEIRNSTTPKAWNTIGIILAEQWAREIATNHILFVTTCIIGGIPEVGWASLQIIVGYQDYPNCLPVNGAQQVAGLAMLETTVRDTHTEGLYFLTLYADLNPSMQTIVNTVNSDGTTAKLLSNPFQILVSMDGQRVVDSLGQNYIVHSYPMGPRYTITKHELTLDRYQVTAFCWTVIEELGDFISSLNGWSQGKYSNRPIVLGWNCGHEVKNSSELIVFQLLAFATTCYLLSGDIYISLVGIRNLLCGRPVMTYRILDGLERRKCLTGMITLNAVSSLLYLDVARIYYFAQNGYKIWLLSLTAAVFGTFAVSLVVTSIYRRLKRESVLLSTNWCFFNGFLARANPPILLTSLPLDEISRVEHKDHIICHPSILIHLGFATIAPFNEVNKSSHDTASKHEVFVISVYSLIPALLLCKACLLTPRVLGFISNGKFTPVHDTFLDRKSDYCYVEGTHVH</sequence>
<keyword evidence="1" id="KW-0472">Membrane</keyword>
<protein>
    <recommendedName>
        <fullName evidence="4">Transmembrane protein</fullName>
    </recommendedName>
</protein>
<name>A0A1V9ZYE3_9STRA</name>
<feature type="transmembrane region" description="Helical" evidence="1">
    <location>
        <begin position="363"/>
        <end position="387"/>
    </location>
</feature>
<dbReference type="EMBL" id="JNBS01001049">
    <property type="protein sequence ID" value="OQS02989.1"/>
    <property type="molecule type" value="Genomic_DNA"/>
</dbReference>
<comment type="caution">
    <text evidence="2">The sequence shown here is derived from an EMBL/GenBank/DDBJ whole genome shotgun (WGS) entry which is preliminary data.</text>
</comment>
<evidence type="ECO:0000313" key="2">
    <source>
        <dbReference type="EMBL" id="OQS02989.1"/>
    </source>
</evidence>
<organism evidence="2 3">
    <name type="scientific">Thraustotheca clavata</name>
    <dbReference type="NCBI Taxonomy" id="74557"/>
    <lineage>
        <taxon>Eukaryota</taxon>
        <taxon>Sar</taxon>
        <taxon>Stramenopiles</taxon>
        <taxon>Oomycota</taxon>
        <taxon>Saprolegniomycetes</taxon>
        <taxon>Saprolegniales</taxon>
        <taxon>Achlyaceae</taxon>
        <taxon>Thraustotheca</taxon>
    </lineage>
</organism>
<gene>
    <name evidence="2" type="ORF">THRCLA_04695</name>
</gene>
<evidence type="ECO:0000256" key="1">
    <source>
        <dbReference type="SAM" id="Phobius"/>
    </source>
</evidence>
<keyword evidence="1" id="KW-1133">Transmembrane helix</keyword>
<feature type="transmembrane region" description="Helical" evidence="1">
    <location>
        <begin position="37"/>
        <end position="57"/>
    </location>
</feature>
<evidence type="ECO:0008006" key="4">
    <source>
        <dbReference type="Google" id="ProtNLM"/>
    </source>
</evidence>
<keyword evidence="1" id="KW-0812">Transmembrane</keyword>
<dbReference type="AlphaFoldDB" id="A0A1V9ZYE3"/>
<keyword evidence="3" id="KW-1185">Reference proteome</keyword>
<dbReference type="OrthoDB" id="74039at2759"/>
<dbReference type="Proteomes" id="UP000243217">
    <property type="component" value="Unassembled WGS sequence"/>
</dbReference>